<feature type="compositionally biased region" description="Polar residues" evidence="2">
    <location>
        <begin position="38"/>
        <end position="61"/>
    </location>
</feature>
<dbReference type="GeneID" id="90035319"/>
<feature type="region of interest" description="Disordered" evidence="2">
    <location>
        <begin position="387"/>
        <end position="440"/>
    </location>
</feature>
<name>A0ABR1F6Y6_9ASCO</name>
<proteinExistence type="predicted"/>
<reference evidence="4 5" key="1">
    <citation type="submission" date="2024-03" db="EMBL/GenBank/DDBJ databases">
        <title>Genome-scale model development and genomic sequencing of the oleaginous clade Lipomyces.</title>
        <authorList>
            <consortium name="Lawrence Berkeley National Laboratory"/>
            <person name="Czajka J.J."/>
            <person name="Han Y."/>
            <person name="Kim J."/>
            <person name="Mondo S.J."/>
            <person name="Hofstad B.A."/>
            <person name="Robles A."/>
            <person name="Haridas S."/>
            <person name="Riley R."/>
            <person name="LaButti K."/>
            <person name="Pangilinan J."/>
            <person name="Andreopoulos W."/>
            <person name="Lipzen A."/>
            <person name="Yan J."/>
            <person name="Wang M."/>
            <person name="Ng V."/>
            <person name="Grigoriev I.V."/>
            <person name="Spatafora J.W."/>
            <person name="Magnuson J.K."/>
            <person name="Baker S.E."/>
            <person name="Pomraning K.R."/>
        </authorList>
    </citation>
    <scope>NUCLEOTIDE SEQUENCE [LARGE SCALE GENOMIC DNA]</scope>
    <source>
        <strain evidence="4 5">Phaff 52-87</strain>
    </source>
</reference>
<feature type="coiled-coil region" evidence="1">
    <location>
        <begin position="351"/>
        <end position="378"/>
    </location>
</feature>
<dbReference type="PROSITE" id="PS50086">
    <property type="entry name" value="TBC_RABGAP"/>
    <property type="match status" value="1"/>
</dbReference>
<dbReference type="Gene3D" id="1.10.10.750">
    <property type="entry name" value="Ypt/Rab-GAP domain of gyp1p, domain 1"/>
    <property type="match status" value="1"/>
</dbReference>
<evidence type="ECO:0000256" key="2">
    <source>
        <dbReference type="SAM" id="MobiDB-lite"/>
    </source>
</evidence>
<dbReference type="Gene3D" id="1.10.8.270">
    <property type="entry name" value="putative rabgap domain of human tbc1 domain family member 14 like domains"/>
    <property type="match status" value="1"/>
</dbReference>
<dbReference type="SMART" id="SM00164">
    <property type="entry name" value="TBC"/>
    <property type="match status" value="1"/>
</dbReference>
<dbReference type="PANTHER" id="PTHR47219">
    <property type="entry name" value="RAB GTPASE-ACTIVATING PROTEIN 1-LIKE"/>
    <property type="match status" value="1"/>
</dbReference>
<accession>A0ABR1F6Y6</accession>
<evidence type="ECO:0000313" key="4">
    <source>
        <dbReference type="EMBL" id="KAK7205572.1"/>
    </source>
</evidence>
<dbReference type="SUPFAM" id="SSF47923">
    <property type="entry name" value="Ypt/Rab-GAP domain of gyp1p"/>
    <property type="match status" value="2"/>
</dbReference>
<organism evidence="4 5">
    <name type="scientific">Myxozyma melibiosi</name>
    <dbReference type="NCBI Taxonomy" id="54550"/>
    <lineage>
        <taxon>Eukaryota</taxon>
        <taxon>Fungi</taxon>
        <taxon>Dikarya</taxon>
        <taxon>Ascomycota</taxon>
        <taxon>Saccharomycotina</taxon>
        <taxon>Lipomycetes</taxon>
        <taxon>Lipomycetales</taxon>
        <taxon>Lipomycetaceae</taxon>
        <taxon>Myxozyma</taxon>
    </lineage>
</organism>
<feature type="compositionally biased region" description="Polar residues" evidence="2">
    <location>
        <begin position="142"/>
        <end position="152"/>
    </location>
</feature>
<feature type="compositionally biased region" description="Polar residues" evidence="2">
    <location>
        <begin position="8"/>
        <end position="18"/>
    </location>
</feature>
<dbReference type="InterPro" id="IPR050302">
    <property type="entry name" value="Rab_GAP_TBC_domain"/>
</dbReference>
<protein>
    <submittedName>
        <fullName evidence="4">Rab-GTPase-TBC domain-containing protein</fullName>
    </submittedName>
</protein>
<dbReference type="EMBL" id="JBBJBU010000005">
    <property type="protein sequence ID" value="KAK7205572.1"/>
    <property type="molecule type" value="Genomic_DNA"/>
</dbReference>
<sequence>MAAHQPHLSPSASGSARTQRPETDGDFESISLDDNKLAVSQSPQTRKLSSGSNAHQQAATTPSPSPSRSVYPVSPLNPSSPFVRGAKPPAAASEGRNLLAAAASPTAVSPNLPSSEFSPRKSLPPTPRSASFANVGRYSVYGQVSPNGSLTNLHAPPSPSLPAVSTPVANLRKSSMSNLAASPRPPTRTSSSAGGLNVRSTSMSYNRPGGLYSAAHLSSPSLALPGEHSSSRRASADDGLALPLRRPQDSRHLSRTSLKSPSASSTDIPRDDDSDRSGDDIVVPDDVIFWNVPLTPEVKAAAQPAVSRTPTPGSIPSPDRKSSRASPTRLGLGPDSTPSRLRQHDSWSDAMDHLSDEAKDLTVALEDYRDELKKSTRQQMMEKINLQKGLPVPAARPSPAELKHKSEKETRALSLEDLASTSVTRPSHLPRKSKTEEEKHLREYQKMMLKSQKQEKKKKEKKLSEFAEYQKQLAEDVAYWDSTIMTNPQMKISDARTRTMIWRSGIPLKYRERIWSLMIGNQLGISPTRYDDLLKEIHDAAQKKEEDEAAAAELKLILDDVAETYPETKLFQSSGPLREALVDILSASCKNNDKISYTTGMHTVAAGLLLNLPTKVSFVALANVVAYQPLELFYRPDDDSRLSRFYIAFDRAFAINLPSLHHHFNSSLDLKAPSYVPAFIRPLFTLHLPLDFVPRLWDTLFLEMMLDSPKSLPMRRTSSGSSGSGSTATPEMSSFENLLIAIILAILQHSTTALLTDDKECVLRKIGWEATPISFSSGDVDVPDTVSELEFMRYAKSLV</sequence>
<dbReference type="Gene3D" id="1.10.472.80">
    <property type="entry name" value="Ypt/Rab-GAP domain of gyp1p, domain 3"/>
    <property type="match status" value="1"/>
</dbReference>
<evidence type="ECO:0000313" key="5">
    <source>
        <dbReference type="Proteomes" id="UP001498771"/>
    </source>
</evidence>
<dbReference type="InterPro" id="IPR000195">
    <property type="entry name" value="Rab-GAP-TBC_dom"/>
</dbReference>
<feature type="region of interest" description="Disordered" evidence="2">
    <location>
        <begin position="1"/>
        <end position="281"/>
    </location>
</feature>
<feature type="domain" description="Rab-GAP TBC" evidence="3">
    <location>
        <begin position="505"/>
        <end position="704"/>
    </location>
</feature>
<feature type="region of interest" description="Disordered" evidence="2">
    <location>
        <begin position="300"/>
        <end position="348"/>
    </location>
</feature>
<feature type="compositionally biased region" description="Polar residues" evidence="2">
    <location>
        <begin position="106"/>
        <end position="117"/>
    </location>
</feature>
<feature type="compositionally biased region" description="Low complexity" evidence="2">
    <location>
        <begin position="211"/>
        <end position="224"/>
    </location>
</feature>
<keyword evidence="5" id="KW-1185">Reference proteome</keyword>
<dbReference type="Pfam" id="PF00566">
    <property type="entry name" value="RabGAP-TBC"/>
    <property type="match status" value="1"/>
</dbReference>
<dbReference type="PANTHER" id="PTHR47219:SF15">
    <property type="entry name" value="TBC1 DOMAIN FAMILY MEMBER 12 ISOFORM X1"/>
    <property type="match status" value="1"/>
</dbReference>
<evidence type="ECO:0000256" key="1">
    <source>
        <dbReference type="SAM" id="Coils"/>
    </source>
</evidence>
<evidence type="ECO:0000259" key="3">
    <source>
        <dbReference type="PROSITE" id="PS50086"/>
    </source>
</evidence>
<feature type="compositionally biased region" description="Basic and acidic residues" evidence="2">
    <location>
        <begin position="401"/>
        <end position="411"/>
    </location>
</feature>
<dbReference type="Proteomes" id="UP001498771">
    <property type="component" value="Unassembled WGS sequence"/>
</dbReference>
<dbReference type="InterPro" id="IPR035969">
    <property type="entry name" value="Rab-GAP_TBC_sf"/>
</dbReference>
<feature type="compositionally biased region" description="Basic and acidic residues" evidence="2">
    <location>
        <begin position="268"/>
        <end position="279"/>
    </location>
</feature>
<dbReference type="RefSeq" id="XP_064768605.1">
    <property type="nucleotide sequence ID" value="XM_064909807.1"/>
</dbReference>
<keyword evidence="1" id="KW-0175">Coiled coil</keyword>
<comment type="caution">
    <text evidence="4">The sequence shown here is derived from an EMBL/GenBank/DDBJ whole genome shotgun (WGS) entry which is preliminary data.</text>
</comment>
<gene>
    <name evidence="4" type="ORF">BZA70DRAFT_163800</name>
</gene>